<name>A0ABR4QSG6_9CEST</name>
<keyword evidence="4" id="KW-1000">Mitochondrion outer membrane</keyword>
<evidence type="ECO:0000256" key="12">
    <source>
        <dbReference type="ARBA" id="ARBA00049543"/>
    </source>
</evidence>
<dbReference type="EMBL" id="JAKROA010000001">
    <property type="protein sequence ID" value="KAL5112647.1"/>
    <property type="molecule type" value="Genomic_DNA"/>
</dbReference>
<evidence type="ECO:0000313" key="16">
    <source>
        <dbReference type="EMBL" id="KAL5112647.1"/>
    </source>
</evidence>
<reference evidence="16 17" key="1">
    <citation type="journal article" date="2022" name="Front. Cell. Infect. Microbiol.">
        <title>The Genomes of Two Strains of Taenia crassiceps the Animal Model for the Study of Human Cysticercosis.</title>
        <authorList>
            <person name="Bobes R.J."/>
            <person name="Estrada K."/>
            <person name="Rios-Valencia D.G."/>
            <person name="Calderon-Gallegos A."/>
            <person name="de la Torre P."/>
            <person name="Carrero J.C."/>
            <person name="Sanchez-Flores A."/>
            <person name="Laclette J.P."/>
        </authorList>
    </citation>
    <scope>NUCLEOTIDE SEQUENCE [LARGE SCALE GENOMIC DNA]</scope>
    <source>
        <strain evidence="16">WFUcys</strain>
    </source>
</reference>
<dbReference type="SUPFAM" id="SSF69593">
    <property type="entry name" value="Glycerol-3-phosphate (1)-acyltransferase"/>
    <property type="match status" value="1"/>
</dbReference>
<evidence type="ECO:0000256" key="5">
    <source>
        <dbReference type="ARBA" id="ARBA00022792"/>
    </source>
</evidence>
<evidence type="ECO:0000256" key="10">
    <source>
        <dbReference type="ARBA" id="ARBA00024323"/>
    </source>
</evidence>
<dbReference type="Proteomes" id="UP001651158">
    <property type="component" value="Unassembled WGS sequence"/>
</dbReference>
<evidence type="ECO:0000256" key="1">
    <source>
        <dbReference type="ARBA" id="ARBA00004137"/>
    </source>
</evidence>
<keyword evidence="9" id="KW-0012">Acyltransferase</keyword>
<sequence length="283" mass="31668">MINTGTFLDAIENRPAYKPLITVSNHYSCIDDLVLFGQALPYKLLLDADRLSAYFASGKGIPVWRRVRDPKTGNVLLPGLGVCQPSMEFCLDLLNAGHWIHLFSQGRVIHPHERNNETNIRLRWGVGRLLAEASEDPVVLPIWHCGIDEMSPCKEPYARHTLARLFGPRLCVTALIGAPFEVRNLARKSGVLRSTYGEIACTIEDSRTDVWNGRTHLIFAPRVFLGKIRVYSSRGGLRGAWHGLNTTPSSKSTKTDPQVYAKPNQRVKQTSETVNLQDRTGCH</sequence>
<dbReference type="InterPro" id="IPR000872">
    <property type="entry name" value="Tafazzin"/>
</dbReference>
<keyword evidence="3" id="KW-0808">Transferase</keyword>
<evidence type="ECO:0000256" key="2">
    <source>
        <dbReference type="ARBA" id="ARBA00010524"/>
    </source>
</evidence>
<gene>
    <name evidence="16" type="ORF">TcWFU_008071</name>
</gene>
<comment type="subcellular location">
    <subcellularLocation>
        <location evidence="1">Mitochondrion inner membrane</location>
        <topology evidence="1">Peripheral membrane protein</topology>
        <orientation evidence="1">Intermembrane side</orientation>
    </subcellularLocation>
    <subcellularLocation>
        <location evidence="10">Mitochondrion outer membrane</location>
        <topology evidence="10">Peripheral membrane protein</topology>
        <orientation evidence="10">Intermembrane side</orientation>
    </subcellularLocation>
</comment>
<organism evidence="16 17">
    <name type="scientific">Taenia crassiceps</name>
    <dbReference type="NCBI Taxonomy" id="6207"/>
    <lineage>
        <taxon>Eukaryota</taxon>
        <taxon>Metazoa</taxon>
        <taxon>Spiralia</taxon>
        <taxon>Lophotrochozoa</taxon>
        <taxon>Platyhelminthes</taxon>
        <taxon>Cestoda</taxon>
        <taxon>Eucestoda</taxon>
        <taxon>Cyclophyllidea</taxon>
        <taxon>Taeniidae</taxon>
        <taxon>Taenia</taxon>
    </lineage>
</organism>
<evidence type="ECO:0000256" key="9">
    <source>
        <dbReference type="ARBA" id="ARBA00023315"/>
    </source>
</evidence>
<dbReference type="InterPro" id="IPR002123">
    <property type="entry name" value="Plipid/glycerol_acylTrfase"/>
</dbReference>
<evidence type="ECO:0000256" key="13">
    <source>
        <dbReference type="RuleBase" id="RU365062"/>
    </source>
</evidence>
<keyword evidence="6" id="KW-0443">Lipid metabolism</keyword>
<dbReference type="SMART" id="SM00563">
    <property type="entry name" value="PlsC"/>
    <property type="match status" value="1"/>
</dbReference>
<comment type="catalytic activity">
    <reaction evidence="12">
        <text>1,2-di-(9Z-octadecenoyl)-sn-glycero-3-phosphocholine + 1-hexadecanoyl-sn-glycero-3-phosphocholine = 1-hexadecanoyl-2-(9Z-octadecenoyl)-sn-glycero-3-phosphocholine + 1-(9Z-octadecenoyl)-sn-glycero-3-phosphocholine</text>
        <dbReference type="Rhea" id="RHEA:43816"/>
        <dbReference type="ChEBI" id="CHEBI:28610"/>
        <dbReference type="ChEBI" id="CHEBI:72998"/>
        <dbReference type="ChEBI" id="CHEBI:73001"/>
        <dbReference type="ChEBI" id="CHEBI:74669"/>
    </reaction>
    <physiologicalReaction direction="left-to-right" evidence="12">
        <dbReference type="Rhea" id="RHEA:43817"/>
    </physiologicalReaction>
    <physiologicalReaction direction="right-to-left" evidence="12">
        <dbReference type="Rhea" id="RHEA:43818"/>
    </physiologicalReaction>
</comment>
<keyword evidence="7" id="KW-0496">Mitochondrion</keyword>
<feature type="domain" description="Phospholipid/glycerol acyltransferase" evidence="15">
    <location>
        <begin position="20"/>
        <end position="147"/>
    </location>
</feature>
<evidence type="ECO:0000256" key="11">
    <source>
        <dbReference type="ARBA" id="ARBA00047906"/>
    </source>
</evidence>
<evidence type="ECO:0000256" key="7">
    <source>
        <dbReference type="ARBA" id="ARBA00023128"/>
    </source>
</evidence>
<evidence type="ECO:0000259" key="15">
    <source>
        <dbReference type="SMART" id="SM00563"/>
    </source>
</evidence>
<accession>A0ABR4QSG6</accession>
<comment type="caution">
    <text evidence="16">The sequence shown here is derived from an EMBL/GenBank/DDBJ whole genome shotgun (WGS) entry which is preliminary data.</text>
</comment>
<dbReference type="Pfam" id="PF01553">
    <property type="entry name" value="Acyltransferase"/>
    <property type="match status" value="1"/>
</dbReference>
<comment type="similarity">
    <text evidence="2 13">Belongs to the taffazin family.</text>
</comment>
<dbReference type="PANTHER" id="PTHR12497">
    <property type="entry name" value="TAZ PROTEIN TAFAZZIN"/>
    <property type="match status" value="1"/>
</dbReference>
<dbReference type="PRINTS" id="PR00979">
    <property type="entry name" value="TAFAZZIN"/>
</dbReference>
<evidence type="ECO:0000256" key="8">
    <source>
        <dbReference type="ARBA" id="ARBA00023136"/>
    </source>
</evidence>
<protein>
    <recommendedName>
        <fullName evidence="13">Tafazzin family protein</fullName>
    </recommendedName>
</protein>
<dbReference type="PANTHER" id="PTHR12497:SF0">
    <property type="entry name" value="TAFAZZIN"/>
    <property type="match status" value="1"/>
</dbReference>
<evidence type="ECO:0000256" key="4">
    <source>
        <dbReference type="ARBA" id="ARBA00022787"/>
    </source>
</evidence>
<keyword evidence="5" id="KW-0999">Mitochondrion inner membrane</keyword>
<feature type="region of interest" description="Disordered" evidence="14">
    <location>
        <begin position="242"/>
        <end position="283"/>
    </location>
</feature>
<evidence type="ECO:0000256" key="3">
    <source>
        <dbReference type="ARBA" id="ARBA00022679"/>
    </source>
</evidence>
<keyword evidence="8" id="KW-0472">Membrane</keyword>
<keyword evidence="17" id="KW-1185">Reference proteome</keyword>
<feature type="compositionally biased region" description="Polar residues" evidence="14">
    <location>
        <begin position="266"/>
        <end position="283"/>
    </location>
</feature>
<evidence type="ECO:0000313" key="17">
    <source>
        <dbReference type="Proteomes" id="UP001651158"/>
    </source>
</evidence>
<evidence type="ECO:0000256" key="6">
    <source>
        <dbReference type="ARBA" id="ARBA00023098"/>
    </source>
</evidence>
<proteinExistence type="inferred from homology"/>
<evidence type="ECO:0000256" key="14">
    <source>
        <dbReference type="SAM" id="MobiDB-lite"/>
    </source>
</evidence>
<comment type="catalytic activity">
    <reaction evidence="11">
        <text>1'-[1,2-diacyl-sn-glycero-3-phospho],3'-[1-acyl-sn-glycero-3-phospho]-glycerol + a 1,2-diacyl-sn-glycero-3-phosphocholine = a cardiolipin + a 1-acyl-sn-glycero-3-phosphocholine</text>
        <dbReference type="Rhea" id="RHEA:33731"/>
        <dbReference type="ChEBI" id="CHEBI:57643"/>
        <dbReference type="ChEBI" id="CHEBI:58168"/>
        <dbReference type="ChEBI" id="CHEBI:62237"/>
        <dbReference type="ChEBI" id="CHEBI:64743"/>
    </reaction>
    <physiologicalReaction direction="left-to-right" evidence="11">
        <dbReference type="Rhea" id="RHEA:33732"/>
    </physiologicalReaction>
    <physiologicalReaction direction="right-to-left" evidence="11">
        <dbReference type="Rhea" id="RHEA:33733"/>
    </physiologicalReaction>
</comment>